<sequence>MKPTSLTAGRSTRLRSTVSIAIVSALLLSTAGCGPTGKRIATAPVKGKVTYKGAPVTTGTVMFIPTTGGPPATAEIQPDGTYSLKTYDPGDGAVLGDHTVAVTAMDLPAGTPEDPVAAPTMLVPPEFGNPSTSGLTATVVEGDNALDFDL</sequence>
<dbReference type="RefSeq" id="WP_145281995.1">
    <property type="nucleotide sequence ID" value="NZ_CP036318.1"/>
</dbReference>
<name>A0A518IMX7_9BACT</name>
<organism evidence="1 2">
    <name type="scientific">Rosistilla oblonga</name>
    <dbReference type="NCBI Taxonomy" id="2527990"/>
    <lineage>
        <taxon>Bacteria</taxon>
        <taxon>Pseudomonadati</taxon>
        <taxon>Planctomycetota</taxon>
        <taxon>Planctomycetia</taxon>
        <taxon>Pirellulales</taxon>
        <taxon>Pirellulaceae</taxon>
        <taxon>Rosistilla</taxon>
    </lineage>
</organism>
<dbReference type="PROSITE" id="PS51257">
    <property type="entry name" value="PROKAR_LIPOPROTEIN"/>
    <property type="match status" value="1"/>
</dbReference>
<gene>
    <name evidence="1" type="ORF">Mal33_04020</name>
</gene>
<reference evidence="1 2" key="1">
    <citation type="submission" date="2019-02" db="EMBL/GenBank/DDBJ databases">
        <title>Deep-cultivation of Planctomycetes and their phenomic and genomic characterization uncovers novel biology.</title>
        <authorList>
            <person name="Wiegand S."/>
            <person name="Jogler M."/>
            <person name="Boedeker C."/>
            <person name="Pinto D."/>
            <person name="Vollmers J."/>
            <person name="Rivas-Marin E."/>
            <person name="Kohn T."/>
            <person name="Peeters S.H."/>
            <person name="Heuer A."/>
            <person name="Rast P."/>
            <person name="Oberbeckmann S."/>
            <person name="Bunk B."/>
            <person name="Jeske O."/>
            <person name="Meyerdierks A."/>
            <person name="Storesund J.E."/>
            <person name="Kallscheuer N."/>
            <person name="Luecker S."/>
            <person name="Lage O.M."/>
            <person name="Pohl T."/>
            <person name="Merkel B.J."/>
            <person name="Hornburger P."/>
            <person name="Mueller R.-W."/>
            <person name="Bruemmer F."/>
            <person name="Labrenz M."/>
            <person name="Spormann A.M."/>
            <person name="Op den Camp H."/>
            <person name="Overmann J."/>
            <person name="Amann R."/>
            <person name="Jetten M.S.M."/>
            <person name="Mascher T."/>
            <person name="Medema M.H."/>
            <person name="Devos D.P."/>
            <person name="Kaster A.-K."/>
            <person name="Ovreas L."/>
            <person name="Rohde M."/>
            <person name="Galperin M.Y."/>
            <person name="Jogler C."/>
        </authorList>
    </citation>
    <scope>NUCLEOTIDE SEQUENCE [LARGE SCALE GENOMIC DNA]</scope>
    <source>
        <strain evidence="1 2">Mal33</strain>
    </source>
</reference>
<keyword evidence="2" id="KW-1185">Reference proteome</keyword>
<protein>
    <recommendedName>
        <fullName evidence="3">Carboxypeptidase regulatory-like domain-containing protein</fullName>
    </recommendedName>
</protein>
<accession>A0A518IMX7</accession>
<dbReference type="EMBL" id="CP036318">
    <property type="protein sequence ID" value="QDV54448.1"/>
    <property type="molecule type" value="Genomic_DNA"/>
</dbReference>
<dbReference type="AlphaFoldDB" id="A0A518IMX7"/>
<proteinExistence type="predicted"/>
<evidence type="ECO:0000313" key="2">
    <source>
        <dbReference type="Proteomes" id="UP000316770"/>
    </source>
</evidence>
<evidence type="ECO:0000313" key="1">
    <source>
        <dbReference type="EMBL" id="QDV54448.1"/>
    </source>
</evidence>
<evidence type="ECO:0008006" key="3">
    <source>
        <dbReference type="Google" id="ProtNLM"/>
    </source>
</evidence>
<dbReference type="Proteomes" id="UP000316770">
    <property type="component" value="Chromosome"/>
</dbReference>